<reference evidence="10" key="1">
    <citation type="submission" date="2020-01" db="EMBL/GenBank/DDBJ databases">
        <authorList>
            <person name="Feng Z.H.Z."/>
        </authorList>
    </citation>
    <scope>NUCLEOTIDE SEQUENCE</scope>
    <source>
        <strain evidence="10">CBS107.38</strain>
    </source>
</reference>
<evidence type="ECO:0000256" key="6">
    <source>
        <dbReference type="ARBA" id="ARBA00023128"/>
    </source>
</evidence>
<comment type="caution">
    <text evidence="10">The sequence shown here is derived from an EMBL/GenBank/DDBJ whole genome shotgun (WGS) entry which is preliminary data.</text>
</comment>
<keyword evidence="11" id="KW-1185">Reference proteome</keyword>
<evidence type="ECO:0000256" key="1">
    <source>
        <dbReference type="ARBA" id="ARBA00003675"/>
    </source>
</evidence>
<accession>A0A8H7BHH5</accession>
<evidence type="ECO:0000313" key="11">
    <source>
        <dbReference type="Proteomes" id="UP000596902"/>
    </source>
</evidence>
<evidence type="ECO:0000256" key="5">
    <source>
        <dbReference type="ARBA" id="ARBA00022946"/>
    </source>
</evidence>
<dbReference type="RefSeq" id="XP_038791453.1">
    <property type="nucleotide sequence ID" value="XM_038925597.1"/>
</dbReference>
<protein>
    <recommendedName>
        <fullName evidence="8">Succinate dehydrogenase assembly factor 3</fullName>
        <shortName evidence="8">SDH assembly factor 3</shortName>
        <shortName evidence="8">SDHAF3</shortName>
    </recommendedName>
</protein>
<reference evidence="10" key="2">
    <citation type="submission" date="2020-08" db="EMBL/GenBank/DDBJ databases">
        <title>Draft Genome Sequence of Cumin Blight Pathogen Alternaria burnsii.</title>
        <authorList>
            <person name="Feng Z."/>
        </authorList>
    </citation>
    <scope>NUCLEOTIDE SEQUENCE</scope>
    <source>
        <strain evidence="10">CBS107.38</strain>
    </source>
</reference>
<keyword evidence="5" id="KW-0809">Transit peptide</keyword>
<dbReference type="GeneID" id="62198775"/>
<evidence type="ECO:0000256" key="2">
    <source>
        <dbReference type="ARBA" id="ARBA00004305"/>
    </source>
</evidence>
<evidence type="ECO:0000256" key="9">
    <source>
        <dbReference type="SAM" id="Coils"/>
    </source>
</evidence>
<dbReference type="AlphaFoldDB" id="A0A8H7BHH5"/>
<name>A0A8H7BHH5_9PLEO</name>
<dbReference type="Pfam" id="PF13233">
    <property type="entry name" value="Complex1_LYR_2"/>
    <property type="match status" value="1"/>
</dbReference>
<comment type="similarity">
    <text evidence="3 8">Belongs to the complex I LYR family. SDHAF3 subfamily.</text>
</comment>
<dbReference type="PANTHER" id="PTHR13137:SF6">
    <property type="entry name" value="SUCCINATE DEHYDROGENASE ASSEMBLY FACTOR 3, MITOCHONDRIAL"/>
    <property type="match status" value="1"/>
</dbReference>
<dbReference type="GO" id="GO:0005758">
    <property type="term" value="C:mitochondrial intermembrane space"/>
    <property type="evidence" value="ECO:0007669"/>
    <property type="project" value="TreeGrafter"/>
</dbReference>
<gene>
    <name evidence="10" type="ORF">GT037_000550</name>
</gene>
<dbReference type="PANTHER" id="PTHR13137">
    <property type="entry name" value="DC11 ACN9 HOMOLOG"/>
    <property type="match status" value="1"/>
</dbReference>
<sequence length="396" mass="44329">MRPDSTRQVAIHDIGKDGAPILLFLDRIANRLGGSFAGEAVDINPKYAGASRPFKPAPAALLPPIPLYRRLLRSHRKRLGVEERLLGDMYVKAEFRAHRDVENPVQIIGFLSEWQTYCQMLEGDSWKEAKMDKAKIDKMSDQQIGQLYELMQQIKNQAQEDADAEEKRVTELLDKKPSTEHLCLLDMCGCTLYDSPTCGHSWISMSQPCGFLFDLLSCPYRQTYQTLIAPPYTCPMCNGGFADRETIEMVQGPWGTNQMLRNHVGGSYAIPGQWGSAPFMSGGWGGPAITSGTTSGAMMPIHHTNQGFTYDHRLTGPYMPQSMMSHAPVITSGPMMGSSATVMNEPIIYDNGFGGYDDGYISDYGGYYDARRKKRRHKSHYKYKFTDKPVTNCTVM</sequence>
<dbReference type="Proteomes" id="UP000596902">
    <property type="component" value="Unassembled WGS sequence"/>
</dbReference>
<keyword evidence="9" id="KW-0175">Coiled coil</keyword>
<keyword evidence="6 8" id="KW-0496">Mitochondrion</keyword>
<dbReference type="GO" id="GO:0005759">
    <property type="term" value="C:mitochondrial matrix"/>
    <property type="evidence" value="ECO:0007669"/>
    <property type="project" value="UniProtKB-SubCell"/>
</dbReference>
<dbReference type="GO" id="GO:0034553">
    <property type="term" value="P:mitochondrial respiratory chain complex II assembly"/>
    <property type="evidence" value="ECO:0007669"/>
    <property type="project" value="UniProtKB-UniRule"/>
</dbReference>
<evidence type="ECO:0000256" key="4">
    <source>
        <dbReference type="ARBA" id="ARBA00011273"/>
    </source>
</evidence>
<comment type="subunit">
    <text evidence="4 8">Interacts with the iron-sulfur protein subunit within the SDH catalytic dimer.</text>
</comment>
<keyword evidence="7 8" id="KW-0143">Chaperone</keyword>
<dbReference type="EMBL" id="JAAABM010000001">
    <property type="protein sequence ID" value="KAF7681574.1"/>
    <property type="molecule type" value="Genomic_DNA"/>
</dbReference>
<evidence type="ECO:0000313" key="10">
    <source>
        <dbReference type="EMBL" id="KAF7681574.1"/>
    </source>
</evidence>
<organism evidence="10 11">
    <name type="scientific">Alternaria burnsii</name>
    <dbReference type="NCBI Taxonomy" id="1187904"/>
    <lineage>
        <taxon>Eukaryota</taxon>
        <taxon>Fungi</taxon>
        <taxon>Dikarya</taxon>
        <taxon>Ascomycota</taxon>
        <taxon>Pezizomycotina</taxon>
        <taxon>Dothideomycetes</taxon>
        <taxon>Pleosporomycetidae</taxon>
        <taxon>Pleosporales</taxon>
        <taxon>Pleosporineae</taxon>
        <taxon>Pleosporaceae</taxon>
        <taxon>Alternaria</taxon>
        <taxon>Alternaria sect. Alternaria</taxon>
    </lineage>
</organism>
<evidence type="ECO:0000256" key="8">
    <source>
        <dbReference type="RuleBase" id="RU368039"/>
    </source>
</evidence>
<feature type="coiled-coil region" evidence="9">
    <location>
        <begin position="148"/>
        <end position="175"/>
    </location>
</feature>
<dbReference type="InterPro" id="IPR008381">
    <property type="entry name" value="SDHAF3/Sdh7"/>
</dbReference>
<dbReference type="GO" id="GO:0006105">
    <property type="term" value="P:succinate metabolic process"/>
    <property type="evidence" value="ECO:0007669"/>
    <property type="project" value="TreeGrafter"/>
</dbReference>
<comment type="subcellular location">
    <subcellularLocation>
        <location evidence="2 8">Mitochondrion matrix</location>
    </subcellularLocation>
</comment>
<dbReference type="CDD" id="cd20270">
    <property type="entry name" value="Complex1_LYR_SDHAF3_LYRM10"/>
    <property type="match status" value="1"/>
</dbReference>
<evidence type="ECO:0000256" key="7">
    <source>
        <dbReference type="ARBA" id="ARBA00023186"/>
    </source>
</evidence>
<evidence type="ECO:0000256" key="3">
    <source>
        <dbReference type="ARBA" id="ARBA00006020"/>
    </source>
</evidence>
<comment type="function">
    <text evidence="1 8">Plays an essential role in the assembly of succinate dehydrogenase (SDH), an enzyme complex (also referred to as respiratory complex II) that is a component of both the tricarboxylic acid (TCA) cycle and the mitochondrial electron transport chain, and which couples the oxidation of succinate to fumarate with the reduction of ubiquinone (coenzyme Q) to ubiquinol. Promotes maturation of the iron-sulfur protein subunit of the SDH catalytic dimer, protecting it from the deleterious effects of oxidants. May act together with SDHAF1.</text>
</comment>
<proteinExistence type="inferred from homology"/>